<dbReference type="Proteomes" id="UP000269396">
    <property type="component" value="Unassembled WGS sequence"/>
</dbReference>
<protein>
    <submittedName>
        <fullName evidence="1">Uncharacterized protein</fullName>
    </submittedName>
</protein>
<name>A0A183PMM8_9TREM</name>
<reference evidence="1 2" key="1">
    <citation type="submission" date="2018-11" db="EMBL/GenBank/DDBJ databases">
        <authorList>
            <consortium name="Pathogen Informatics"/>
        </authorList>
    </citation>
    <scope>NUCLEOTIDE SEQUENCE [LARGE SCALE GENOMIC DNA]</scope>
    <source>
        <strain>Denwood</strain>
        <strain evidence="2">Zambia</strain>
    </source>
</reference>
<proteinExistence type="predicted"/>
<organism evidence="1 2">
    <name type="scientific">Schistosoma mattheei</name>
    <dbReference type="NCBI Taxonomy" id="31246"/>
    <lineage>
        <taxon>Eukaryota</taxon>
        <taxon>Metazoa</taxon>
        <taxon>Spiralia</taxon>
        <taxon>Lophotrochozoa</taxon>
        <taxon>Platyhelminthes</taxon>
        <taxon>Trematoda</taxon>
        <taxon>Digenea</taxon>
        <taxon>Strigeidida</taxon>
        <taxon>Schistosomatoidea</taxon>
        <taxon>Schistosomatidae</taxon>
        <taxon>Schistosoma</taxon>
    </lineage>
</organism>
<sequence length="51" mass="5984">MWNPPRTCGPSSMNKKDQIQTYRKGLAKQGMHSYNWKNTWNSKQLSTNIKV</sequence>
<dbReference type="AlphaFoldDB" id="A0A183PMM8"/>
<accession>A0A183PMM8</accession>
<evidence type="ECO:0000313" key="1">
    <source>
        <dbReference type="EMBL" id="VDP69058.1"/>
    </source>
</evidence>
<feature type="non-terminal residue" evidence="1">
    <location>
        <position position="51"/>
    </location>
</feature>
<evidence type="ECO:0000313" key="2">
    <source>
        <dbReference type="Proteomes" id="UP000269396"/>
    </source>
</evidence>
<dbReference type="EMBL" id="UZAL01036075">
    <property type="protein sequence ID" value="VDP69058.1"/>
    <property type="molecule type" value="Genomic_DNA"/>
</dbReference>
<keyword evidence="2" id="KW-1185">Reference proteome</keyword>
<gene>
    <name evidence="1" type="ORF">SMTD_LOCUS15614</name>
</gene>